<feature type="transmembrane region" description="Helical" evidence="1">
    <location>
        <begin position="161"/>
        <end position="187"/>
    </location>
</feature>
<proteinExistence type="predicted"/>
<dbReference type="GO" id="GO:0016020">
    <property type="term" value="C:membrane"/>
    <property type="evidence" value="ECO:0007669"/>
    <property type="project" value="InterPro"/>
</dbReference>
<dbReference type="GO" id="GO:0006506">
    <property type="term" value="P:GPI anchor biosynthetic process"/>
    <property type="evidence" value="ECO:0007669"/>
    <property type="project" value="InterPro"/>
</dbReference>
<evidence type="ECO:0000313" key="3">
    <source>
        <dbReference type="Proteomes" id="UP000193920"/>
    </source>
</evidence>
<keyword evidence="3" id="KW-1185">Reference proteome</keyword>
<dbReference type="Proteomes" id="UP000193920">
    <property type="component" value="Unassembled WGS sequence"/>
</dbReference>
<dbReference type="GO" id="GO:0005783">
    <property type="term" value="C:endoplasmic reticulum"/>
    <property type="evidence" value="ECO:0007669"/>
    <property type="project" value="TreeGrafter"/>
</dbReference>
<feature type="non-terminal residue" evidence="2">
    <location>
        <position position="203"/>
    </location>
</feature>
<dbReference type="PANTHER" id="PTHR21329:SF3">
    <property type="entry name" value="PHOSPHATIDYLINOSITOL N-ACETYLGLUCOSAMINYLTRANSFERASE SUBUNIT Q"/>
    <property type="match status" value="1"/>
</dbReference>
<comment type="caution">
    <text evidence="2">The sequence shown here is derived from an EMBL/GenBank/DDBJ whole genome shotgun (WGS) entry which is preliminary data.</text>
</comment>
<gene>
    <name evidence="2" type="ORF">LY90DRAFT_421216</name>
</gene>
<feature type="transmembrane region" description="Helical" evidence="1">
    <location>
        <begin position="6"/>
        <end position="30"/>
    </location>
</feature>
<dbReference type="InterPro" id="IPR007720">
    <property type="entry name" value="PigQ/GPI1"/>
</dbReference>
<name>A0A1Y2BPY7_9FUNG</name>
<dbReference type="PANTHER" id="PTHR21329">
    <property type="entry name" value="PHOSPHATIDYLINOSITOL N-ACETYLGLUCOSAMINYLTRANSFERASE SUBUNIT Q-RELATED"/>
    <property type="match status" value="1"/>
</dbReference>
<evidence type="ECO:0000313" key="2">
    <source>
        <dbReference type="EMBL" id="ORY36792.1"/>
    </source>
</evidence>
<sequence>MYYFNVSYYNAITVIVSDTILGVIIGCLLTKYNKKLSVELNRSFWNYSIKYLRLAVDWLMGAPGGLKLNKELDKFLGDLFLWLIQIWSSKMASKIYYWQFSILLSLFNLLRGKRRNILRNRLDSFEYNLDQLLLGTIIFTLLFFLYPTTGVYYILFSLSQLLVILFQIVFDLLIVCINHFPIFPLIIRIFHKERLPGGLMFHI</sequence>
<dbReference type="AlphaFoldDB" id="A0A1Y2BPY7"/>
<reference evidence="2 3" key="1">
    <citation type="submission" date="2016-08" db="EMBL/GenBank/DDBJ databases">
        <title>A Parts List for Fungal Cellulosomes Revealed by Comparative Genomics.</title>
        <authorList>
            <consortium name="DOE Joint Genome Institute"/>
            <person name="Haitjema C.H."/>
            <person name="Gilmore S.P."/>
            <person name="Henske J.K."/>
            <person name="Solomon K.V."/>
            <person name="De Groot R."/>
            <person name="Kuo A."/>
            <person name="Mondo S.J."/>
            <person name="Salamov A.A."/>
            <person name="Labutti K."/>
            <person name="Zhao Z."/>
            <person name="Chiniquy J."/>
            <person name="Barry K."/>
            <person name="Brewer H.M."/>
            <person name="Purvine S.O."/>
            <person name="Wright A.T."/>
            <person name="Boxma B."/>
            <person name="Van Alen T."/>
            <person name="Hackstein J.H."/>
            <person name="Baker S.E."/>
            <person name="Grigoriev I.V."/>
            <person name="O'Malley M.A."/>
        </authorList>
    </citation>
    <scope>NUCLEOTIDE SEQUENCE [LARGE SCALE GENOMIC DNA]</scope>
    <source>
        <strain evidence="2 3">G1</strain>
    </source>
</reference>
<protein>
    <submittedName>
        <fullName evidence="2">Gpi1-domain-containing protein</fullName>
    </submittedName>
</protein>
<keyword evidence="1" id="KW-0472">Membrane</keyword>
<feature type="transmembrane region" description="Helical" evidence="1">
    <location>
        <begin position="132"/>
        <end position="155"/>
    </location>
</feature>
<keyword evidence="1" id="KW-1133">Transmembrane helix</keyword>
<dbReference type="STRING" id="1754190.A0A1Y2BPY7"/>
<dbReference type="EMBL" id="MCOG01000146">
    <property type="protein sequence ID" value="ORY36792.1"/>
    <property type="molecule type" value="Genomic_DNA"/>
</dbReference>
<feature type="transmembrane region" description="Helical" evidence="1">
    <location>
        <begin position="95"/>
        <end position="111"/>
    </location>
</feature>
<organism evidence="2 3">
    <name type="scientific">Neocallimastix californiae</name>
    <dbReference type="NCBI Taxonomy" id="1754190"/>
    <lineage>
        <taxon>Eukaryota</taxon>
        <taxon>Fungi</taxon>
        <taxon>Fungi incertae sedis</taxon>
        <taxon>Chytridiomycota</taxon>
        <taxon>Chytridiomycota incertae sedis</taxon>
        <taxon>Neocallimastigomycetes</taxon>
        <taxon>Neocallimastigales</taxon>
        <taxon>Neocallimastigaceae</taxon>
        <taxon>Neocallimastix</taxon>
    </lineage>
</organism>
<accession>A0A1Y2BPY7</accession>
<dbReference type="OrthoDB" id="70250at2759"/>
<dbReference type="Pfam" id="PF05024">
    <property type="entry name" value="Gpi1"/>
    <property type="match status" value="2"/>
</dbReference>
<keyword evidence="1" id="KW-0812">Transmembrane</keyword>
<evidence type="ECO:0000256" key="1">
    <source>
        <dbReference type="SAM" id="Phobius"/>
    </source>
</evidence>